<evidence type="ECO:0000313" key="3">
    <source>
        <dbReference type="Proteomes" id="UP001608902"/>
    </source>
</evidence>
<evidence type="ECO:0000313" key="2">
    <source>
        <dbReference type="EMBL" id="MFH4984201.1"/>
    </source>
</evidence>
<dbReference type="EMBL" id="JBGFUD010015837">
    <property type="protein sequence ID" value="MFH4984201.1"/>
    <property type="molecule type" value="Genomic_DNA"/>
</dbReference>
<name>A0ABD6EWC9_9BILA</name>
<feature type="compositionally biased region" description="Basic and acidic residues" evidence="1">
    <location>
        <begin position="1"/>
        <end position="16"/>
    </location>
</feature>
<dbReference type="AlphaFoldDB" id="A0ABD6EWC9"/>
<accession>A0ABD6EWC9</accession>
<gene>
    <name evidence="2" type="ORF">AB6A40_010910</name>
</gene>
<organism evidence="2 3">
    <name type="scientific">Gnathostoma spinigerum</name>
    <dbReference type="NCBI Taxonomy" id="75299"/>
    <lineage>
        <taxon>Eukaryota</taxon>
        <taxon>Metazoa</taxon>
        <taxon>Ecdysozoa</taxon>
        <taxon>Nematoda</taxon>
        <taxon>Chromadorea</taxon>
        <taxon>Rhabditida</taxon>
        <taxon>Spirurina</taxon>
        <taxon>Gnathostomatomorpha</taxon>
        <taxon>Gnathostomatoidea</taxon>
        <taxon>Gnathostomatidae</taxon>
        <taxon>Gnathostoma</taxon>
    </lineage>
</organism>
<sequence length="109" mass="12446">MRNDERGERLKKKGGEQHSWISQLGPRRRAWRFSKASNEGEAPTSSELWLDVGHLPSDQFTSLFLAICRLTDPSTVLAIIRSLTIPSRSNLGHLTFHQLTQFHILHNQS</sequence>
<proteinExistence type="predicted"/>
<feature type="region of interest" description="Disordered" evidence="1">
    <location>
        <begin position="1"/>
        <end position="20"/>
    </location>
</feature>
<protein>
    <submittedName>
        <fullName evidence="2">Uncharacterized protein</fullName>
    </submittedName>
</protein>
<reference evidence="2 3" key="1">
    <citation type="submission" date="2024-08" db="EMBL/GenBank/DDBJ databases">
        <title>Gnathostoma spinigerum genome.</title>
        <authorList>
            <person name="Gonzalez-Bertolin B."/>
            <person name="Monzon S."/>
            <person name="Zaballos A."/>
            <person name="Jimenez P."/>
            <person name="Dekumyoy P."/>
            <person name="Varona S."/>
            <person name="Cuesta I."/>
            <person name="Sumanam S."/>
            <person name="Adisakwattana P."/>
            <person name="Gasser R.B."/>
            <person name="Hernandez-Gonzalez A."/>
            <person name="Young N.D."/>
            <person name="Perteguer M.J."/>
        </authorList>
    </citation>
    <scope>NUCLEOTIDE SEQUENCE [LARGE SCALE GENOMIC DNA]</scope>
    <source>
        <strain evidence="2">AL3</strain>
        <tissue evidence="2">Liver</tissue>
    </source>
</reference>
<comment type="caution">
    <text evidence="2">The sequence shown here is derived from an EMBL/GenBank/DDBJ whole genome shotgun (WGS) entry which is preliminary data.</text>
</comment>
<dbReference type="Proteomes" id="UP001608902">
    <property type="component" value="Unassembled WGS sequence"/>
</dbReference>
<keyword evidence="3" id="KW-1185">Reference proteome</keyword>
<evidence type="ECO:0000256" key="1">
    <source>
        <dbReference type="SAM" id="MobiDB-lite"/>
    </source>
</evidence>